<keyword evidence="1" id="KW-1133">Transmembrane helix</keyword>
<dbReference type="EMBL" id="CP054705">
    <property type="protein sequence ID" value="QQK75085.1"/>
    <property type="molecule type" value="Genomic_DNA"/>
</dbReference>
<evidence type="ECO:0000313" key="4">
    <source>
        <dbReference type="Proteomes" id="UP000595823"/>
    </source>
</evidence>
<dbReference type="EMBL" id="CP054705">
    <property type="protein sequence ID" value="QQK75146.1"/>
    <property type="molecule type" value="Genomic_DNA"/>
</dbReference>
<sequence>MDLRDITALIGILLISVGVGLIYIPAALIILGLFFILLAFFGIGGDDDRDNYENEG</sequence>
<organism evidence="2 4">
    <name type="scientific">Salicibibacter cibarius</name>
    <dbReference type="NCBI Taxonomy" id="2743000"/>
    <lineage>
        <taxon>Bacteria</taxon>
        <taxon>Bacillati</taxon>
        <taxon>Bacillota</taxon>
        <taxon>Bacilli</taxon>
        <taxon>Bacillales</taxon>
        <taxon>Bacillaceae</taxon>
        <taxon>Salicibibacter</taxon>
    </lineage>
</organism>
<accession>A0A7T6Z171</accession>
<keyword evidence="1" id="KW-0812">Transmembrane</keyword>
<proteinExistence type="predicted"/>
<dbReference type="KEGG" id="scia:HUG15_05355"/>
<evidence type="ECO:0000313" key="3">
    <source>
        <dbReference type="EMBL" id="QQK75146.1"/>
    </source>
</evidence>
<keyword evidence="1" id="KW-0472">Membrane</keyword>
<dbReference type="RefSeq" id="WP_200127667.1">
    <property type="nucleotide sequence ID" value="NZ_CP054705.1"/>
</dbReference>
<dbReference type="KEGG" id="scia:HUG15_05690"/>
<evidence type="ECO:0000256" key="1">
    <source>
        <dbReference type="SAM" id="Phobius"/>
    </source>
</evidence>
<evidence type="ECO:0000313" key="2">
    <source>
        <dbReference type="EMBL" id="QQK75085.1"/>
    </source>
</evidence>
<dbReference type="Proteomes" id="UP000595823">
    <property type="component" value="Chromosome"/>
</dbReference>
<feature type="transmembrane region" description="Helical" evidence="1">
    <location>
        <begin position="12"/>
        <end position="43"/>
    </location>
</feature>
<keyword evidence="4" id="KW-1185">Reference proteome</keyword>
<dbReference type="AlphaFoldDB" id="A0A7T6Z171"/>
<name>A0A7T6Z171_9BACI</name>
<gene>
    <name evidence="2" type="ORF">HUG15_05355</name>
    <name evidence="3" type="ORF">HUG15_05690</name>
</gene>
<reference evidence="2 4" key="1">
    <citation type="submission" date="2020-06" db="EMBL/GenBank/DDBJ databases">
        <title>Genomic analysis of Salicibibacter sp. NKC5-3.</title>
        <authorList>
            <person name="Oh Y.J."/>
        </authorList>
    </citation>
    <scope>NUCLEOTIDE SEQUENCE [LARGE SCALE GENOMIC DNA]</scope>
    <source>
        <strain evidence="2 4">NKC5-3</strain>
    </source>
</reference>
<protein>
    <submittedName>
        <fullName evidence="2">Uncharacterized protein</fullName>
    </submittedName>
</protein>